<protein>
    <submittedName>
        <fullName evidence="1">Uncharacterized protein</fullName>
    </submittedName>
</protein>
<evidence type="ECO:0000313" key="2">
    <source>
        <dbReference type="Proteomes" id="UP000472272"/>
    </source>
</evidence>
<reference evidence="1" key="2">
    <citation type="submission" date="2025-08" db="UniProtKB">
        <authorList>
            <consortium name="Ensembl"/>
        </authorList>
    </citation>
    <scope>IDENTIFICATION</scope>
</reference>
<dbReference type="Proteomes" id="UP000472272">
    <property type="component" value="Chromosome 2"/>
</dbReference>
<dbReference type="Ensembl" id="ENSPMRT00000018497.1">
    <property type="protein sequence ID" value="ENSPMRP00000017373.1"/>
    <property type="gene ID" value="ENSPMRG00000011489.1"/>
</dbReference>
<reference evidence="1" key="3">
    <citation type="submission" date="2025-09" db="UniProtKB">
        <authorList>
            <consortium name="Ensembl"/>
        </authorList>
    </citation>
    <scope>IDENTIFICATION</scope>
</reference>
<name>A0A670IYX5_PODMU</name>
<dbReference type="AlphaFoldDB" id="A0A670IYX5"/>
<proteinExistence type="predicted"/>
<accession>A0A670IYX5</accession>
<reference evidence="1 2" key="1">
    <citation type="journal article" date="2019" name="Proc. Natl. Acad. Sci. U.S.A.">
        <title>Regulatory changes in pterin and carotenoid genes underlie balanced color polymorphisms in the wall lizard.</title>
        <authorList>
            <person name="Andrade P."/>
            <person name="Pinho C."/>
            <person name="Perez I de Lanuza G."/>
            <person name="Afonso S."/>
            <person name="Brejcha J."/>
            <person name="Rubin C.J."/>
            <person name="Wallerman O."/>
            <person name="Pereira P."/>
            <person name="Sabatino S.J."/>
            <person name="Bellati A."/>
            <person name="Pellitteri-Rosa D."/>
            <person name="Bosakova Z."/>
            <person name="Bunikis I."/>
            <person name="Carretero M.A."/>
            <person name="Feiner N."/>
            <person name="Marsik P."/>
            <person name="Pauperio F."/>
            <person name="Salvi D."/>
            <person name="Soler L."/>
            <person name="While G.M."/>
            <person name="Uller T."/>
            <person name="Font E."/>
            <person name="Andersson L."/>
            <person name="Carneiro M."/>
        </authorList>
    </citation>
    <scope>NUCLEOTIDE SEQUENCE</scope>
</reference>
<organism evidence="1 2">
    <name type="scientific">Podarcis muralis</name>
    <name type="common">Wall lizard</name>
    <name type="synonym">Lacerta muralis</name>
    <dbReference type="NCBI Taxonomy" id="64176"/>
    <lineage>
        <taxon>Eukaryota</taxon>
        <taxon>Metazoa</taxon>
        <taxon>Chordata</taxon>
        <taxon>Craniata</taxon>
        <taxon>Vertebrata</taxon>
        <taxon>Euteleostomi</taxon>
        <taxon>Lepidosauria</taxon>
        <taxon>Squamata</taxon>
        <taxon>Bifurcata</taxon>
        <taxon>Unidentata</taxon>
        <taxon>Episquamata</taxon>
        <taxon>Laterata</taxon>
        <taxon>Lacertibaenia</taxon>
        <taxon>Lacertidae</taxon>
        <taxon>Podarcis</taxon>
    </lineage>
</organism>
<evidence type="ECO:0000313" key="1">
    <source>
        <dbReference type="Ensembl" id="ENSPMRP00000017373.1"/>
    </source>
</evidence>
<sequence length="68" mass="8026">MQVNCTEYEKSVSLFWVGTGVLTNIELGFMSQAKSLCKHSCWHVYLVPFLNGFKKFCIWRINICILWY</sequence>
<keyword evidence="2" id="KW-1185">Reference proteome</keyword>